<comment type="caution">
    <text evidence="9">The sequence shown here is derived from an EMBL/GenBank/DDBJ whole genome shotgun (WGS) entry which is preliminary data.</text>
</comment>
<comment type="function">
    <text evidence="8">Reversible hydration of carbon dioxide.</text>
</comment>
<dbReference type="Gene3D" id="3.40.1050.10">
    <property type="entry name" value="Carbonic anhydrase"/>
    <property type="match status" value="1"/>
</dbReference>
<evidence type="ECO:0000256" key="1">
    <source>
        <dbReference type="ARBA" id="ARBA00006217"/>
    </source>
</evidence>
<proteinExistence type="inferred from homology"/>
<dbReference type="EC" id="4.2.1.1" evidence="2 8"/>
<evidence type="ECO:0000313" key="10">
    <source>
        <dbReference type="Proteomes" id="UP000717328"/>
    </source>
</evidence>
<dbReference type="GO" id="GO:0008270">
    <property type="term" value="F:zinc ion binding"/>
    <property type="evidence" value="ECO:0007669"/>
    <property type="project" value="UniProtKB-UniRule"/>
</dbReference>
<feature type="binding site" evidence="7">
    <location>
        <position position="63"/>
    </location>
    <ligand>
        <name>Zn(2+)</name>
        <dbReference type="ChEBI" id="CHEBI:29105"/>
    </ligand>
</feature>
<dbReference type="Proteomes" id="UP000717328">
    <property type="component" value="Unassembled WGS sequence"/>
</dbReference>
<evidence type="ECO:0000256" key="8">
    <source>
        <dbReference type="RuleBase" id="RU003956"/>
    </source>
</evidence>
<gene>
    <name evidence="9" type="ORF">H0H81_005664</name>
</gene>
<keyword evidence="3 7" id="KW-0479">Metal-binding</keyword>
<accession>A0A9P7FXM3</accession>
<dbReference type="GO" id="GO:0034599">
    <property type="term" value="P:cellular response to oxidative stress"/>
    <property type="evidence" value="ECO:0007669"/>
    <property type="project" value="TreeGrafter"/>
</dbReference>
<dbReference type="PANTHER" id="PTHR11002:SF76">
    <property type="entry name" value="CARBONIC ANHYDRASE"/>
    <property type="match status" value="1"/>
</dbReference>
<reference evidence="9" key="1">
    <citation type="submission" date="2021-02" db="EMBL/GenBank/DDBJ databases">
        <authorList>
            <person name="Nieuwenhuis M."/>
            <person name="Van De Peppel L.J.J."/>
        </authorList>
    </citation>
    <scope>NUCLEOTIDE SEQUENCE</scope>
    <source>
        <strain evidence="9">D49</strain>
    </source>
</reference>
<feature type="binding site" evidence="7">
    <location>
        <position position="65"/>
    </location>
    <ligand>
        <name>Zn(2+)</name>
        <dbReference type="ChEBI" id="CHEBI:29105"/>
    </ligand>
</feature>
<feature type="binding site" evidence="7">
    <location>
        <position position="119"/>
    </location>
    <ligand>
        <name>Zn(2+)</name>
        <dbReference type="ChEBI" id="CHEBI:29105"/>
    </ligand>
</feature>
<evidence type="ECO:0000313" key="9">
    <source>
        <dbReference type="EMBL" id="KAG5637135.1"/>
    </source>
</evidence>
<feature type="binding site" evidence="7">
    <location>
        <position position="122"/>
    </location>
    <ligand>
        <name>Zn(2+)</name>
        <dbReference type="ChEBI" id="CHEBI:29105"/>
    </ligand>
</feature>
<comment type="similarity">
    <text evidence="1 8">Belongs to the beta-class carbonic anhydrase family.</text>
</comment>
<evidence type="ECO:0000256" key="6">
    <source>
        <dbReference type="ARBA" id="ARBA00048348"/>
    </source>
</evidence>
<dbReference type="OrthoDB" id="10248475at2759"/>
<comment type="catalytic activity">
    <reaction evidence="6 8">
        <text>hydrogencarbonate + H(+) = CO2 + H2O</text>
        <dbReference type="Rhea" id="RHEA:10748"/>
        <dbReference type="ChEBI" id="CHEBI:15377"/>
        <dbReference type="ChEBI" id="CHEBI:15378"/>
        <dbReference type="ChEBI" id="CHEBI:16526"/>
        <dbReference type="ChEBI" id="CHEBI:17544"/>
        <dbReference type="EC" id="4.2.1.1"/>
    </reaction>
</comment>
<reference evidence="9" key="2">
    <citation type="submission" date="2021-10" db="EMBL/GenBank/DDBJ databases">
        <title>Phylogenomics reveals ancestral predisposition of the termite-cultivated fungus Termitomyces towards a domesticated lifestyle.</title>
        <authorList>
            <person name="Auxier B."/>
            <person name="Grum-Grzhimaylo A."/>
            <person name="Cardenas M.E."/>
            <person name="Lodge J.D."/>
            <person name="Laessoe T."/>
            <person name="Pedersen O."/>
            <person name="Smith M.E."/>
            <person name="Kuyper T.W."/>
            <person name="Franco-Molano E.A."/>
            <person name="Baroni T.J."/>
            <person name="Aanen D.K."/>
        </authorList>
    </citation>
    <scope>NUCLEOTIDE SEQUENCE</scope>
    <source>
        <strain evidence="9">D49</strain>
    </source>
</reference>
<keyword evidence="4 7" id="KW-0862">Zinc</keyword>
<dbReference type="InterPro" id="IPR001765">
    <property type="entry name" value="Carbonic_anhydrase"/>
</dbReference>
<dbReference type="GO" id="GO:0004089">
    <property type="term" value="F:carbonate dehydratase activity"/>
    <property type="evidence" value="ECO:0007669"/>
    <property type="project" value="UniProtKB-UniRule"/>
</dbReference>
<keyword evidence="10" id="KW-1185">Reference proteome</keyword>
<dbReference type="GO" id="GO:0071244">
    <property type="term" value="P:cellular response to carbon dioxide"/>
    <property type="evidence" value="ECO:0007669"/>
    <property type="project" value="TreeGrafter"/>
</dbReference>
<dbReference type="SMART" id="SM00947">
    <property type="entry name" value="Pro_CA"/>
    <property type="match status" value="1"/>
</dbReference>
<evidence type="ECO:0000256" key="7">
    <source>
        <dbReference type="PIRSR" id="PIRSR601765-1"/>
    </source>
</evidence>
<dbReference type="EMBL" id="JABCKI010005858">
    <property type="protein sequence ID" value="KAG5637135.1"/>
    <property type="molecule type" value="Genomic_DNA"/>
</dbReference>
<sequence length="236" mass="25349">MAHQHEALAALLSTNAQWAKDVARAEPGFFEKSAKGQAPLVGPFLIANDPNAKNPEQTLWIGCADSRVPETVITGARPGEIFVHRNIANQFPIDDVSGVAVLTYAVDFLGVQHVVVVGHSECGGAAACLGAVQDPSFSEYGPIATISKLPPSDPLNRWLEPLTRHAASLNLSNTPKAQALPIIVDENVKRQVENLSKTRTLVNAWAANKKVWVHGWVYDLATGRLRDLNVTKGPAA</sequence>
<dbReference type="SUPFAM" id="SSF53056">
    <property type="entry name" value="beta-carbonic anhydrase, cab"/>
    <property type="match status" value="1"/>
</dbReference>
<evidence type="ECO:0000256" key="3">
    <source>
        <dbReference type="ARBA" id="ARBA00022723"/>
    </source>
</evidence>
<dbReference type="InterPro" id="IPR036874">
    <property type="entry name" value="Carbonic_anhydrase_sf"/>
</dbReference>
<dbReference type="Pfam" id="PF00484">
    <property type="entry name" value="Pro_CA"/>
    <property type="match status" value="1"/>
</dbReference>
<dbReference type="AlphaFoldDB" id="A0A9P7FXM3"/>
<evidence type="ECO:0000256" key="2">
    <source>
        <dbReference type="ARBA" id="ARBA00012925"/>
    </source>
</evidence>
<comment type="cofactor">
    <cofactor evidence="7">
        <name>Zn(2+)</name>
        <dbReference type="ChEBI" id="CHEBI:29105"/>
    </cofactor>
    <text evidence="7">Binds 1 zinc ion per subunit.</text>
</comment>
<name>A0A9P7FXM3_9AGAR</name>
<keyword evidence="5 8" id="KW-0456">Lyase</keyword>
<organism evidence="9 10">
    <name type="scientific">Sphagnurus paluster</name>
    <dbReference type="NCBI Taxonomy" id="117069"/>
    <lineage>
        <taxon>Eukaryota</taxon>
        <taxon>Fungi</taxon>
        <taxon>Dikarya</taxon>
        <taxon>Basidiomycota</taxon>
        <taxon>Agaricomycotina</taxon>
        <taxon>Agaricomycetes</taxon>
        <taxon>Agaricomycetidae</taxon>
        <taxon>Agaricales</taxon>
        <taxon>Tricholomatineae</taxon>
        <taxon>Lyophyllaceae</taxon>
        <taxon>Sphagnurus</taxon>
    </lineage>
</organism>
<dbReference type="PANTHER" id="PTHR11002">
    <property type="entry name" value="CARBONIC ANHYDRASE"/>
    <property type="match status" value="1"/>
</dbReference>
<evidence type="ECO:0000256" key="5">
    <source>
        <dbReference type="ARBA" id="ARBA00023239"/>
    </source>
</evidence>
<evidence type="ECO:0000256" key="4">
    <source>
        <dbReference type="ARBA" id="ARBA00022833"/>
    </source>
</evidence>
<protein>
    <recommendedName>
        <fullName evidence="2 8">Carbonic anhydrase</fullName>
        <ecNumber evidence="2 8">4.2.1.1</ecNumber>
    </recommendedName>
    <alternativeName>
        <fullName evidence="8">Carbonate dehydratase</fullName>
    </alternativeName>
</protein>